<name>A0A0C3S651_PHLG1</name>
<proteinExistence type="predicted"/>
<dbReference type="InterPro" id="IPR041078">
    <property type="entry name" value="Plavaka"/>
</dbReference>
<dbReference type="Proteomes" id="UP000053257">
    <property type="component" value="Unassembled WGS sequence"/>
</dbReference>
<evidence type="ECO:0000256" key="1">
    <source>
        <dbReference type="SAM" id="MobiDB-lite"/>
    </source>
</evidence>
<accession>A0A0C3S651</accession>
<dbReference type="OrthoDB" id="2418900at2759"/>
<dbReference type="Pfam" id="PF18759">
    <property type="entry name" value="Plavaka"/>
    <property type="match status" value="1"/>
</dbReference>
<protein>
    <submittedName>
        <fullName evidence="2">Uncharacterized protein</fullName>
    </submittedName>
</protein>
<keyword evidence="3" id="KW-1185">Reference proteome</keyword>
<dbReference type="EMBL" id="KN840528">
    <property type="protein sequence ID" value="KIP05982.1"/>
    <property type="molecule type" value="Genomic_DNA"/>
</dbReference>
<evidence type="ECO:0000313" key="3">
    <source>
        <dbReference type="Proteomes" id="UP000053257"/>
    </source>
</evidence>
<feature type="compositionally biased region" description="Low complexity" evidence="1">
    <location>
        <begin position="649"/>
        <end position="667"/>
    </location>
</feature>
<feature type="compositionally biased region" description="Polar residues" evidence="1">
    <location>
        <begin position="627"/>
        <end position="636"/>
    </location>
</feature>
<dbReference type="STRING" id="745531.A0A0C3S651"/>
<sequence length="914" mass="104109">MHVDQDASAPRNLPPNPRATVEEVFEDVPGRYWHEAYSSAKKAGSVTGTARTTFDTIRDDQVLQGAEVWGPFRNESEWQLAKWLIKNVGQGQADEFLKLAFVQSAGPEYTNQAQLYRNVHSLPGGVDWKCKEVTQEGDLRDAQGRARTETLEVWYRDPVECIKELLGNPMFRQHLAYAPERVYRDQHGTNRHIDEMWTADWWWDMQGRLPTGATVSPVILSSDKTKLSNFRGDKSAWPVYLTIGNLRKETRRSPSMHGSVLLGYLPVGKFDCFSENAKQLARYQAFHDCMRIILDGLIQAGREGVDIPCADRLVRRVWPILAAYVADYPEQCLVAACMENRCPIGQISPDSRGTHEHCPGRNRQEILTLLDSHFHGTLSSTQQDRFKALGLRAIHKPFWRDLPHADIFTCFTPDLLHQLHKGVFKDHLVKWCTALLGEKELDSRFSGGPTLQGLRHFKNGISHVSQWTGHEHKQMERVFLALVAGGVPNEVVLAVRGLLDFIYLASLQAHTTKTLALLRDALDRFHTHKNAFIEYKARSPEHFNIPKYHMLEHYVELILRFGTTDGFNTEWSERLHIDYAKDAYRASNKKDYIAQMTKWLWRQEAVDRFEMYQEWLRRGEYSLVPQSLESTATNNPELDDDGTAIRTDSTTPSSTPQASQASTAASPMRYKVAKTHPKWLYNIPVSAIVHGHRATQFLPALHTYLRLHGSNIVVYPFDGLDLFKQLTVHLPVIPEVSNKPEKLKNVVRATPPIKAEGRRAGEPAQLDFALLHTGERNVNTDGTSLEGLRVAHVRVIFKMREDCGIPVSARGPLAYVEWFTPFNKPDSTTGMFVVARSTRTTGGIQHAYGEIVDAGRIARNCYLSPKYGRIKSTLWTSETVADVCKTFHFNPYIDYHLYCQFVLRHRGCIWPYVK</sequence>
<gene>
    <name evidence="2" type="ORF">PHLGIDRAFT_73354</name>
</gene>
<organism evidence="2 3">
    <name type="scientific">Phlebiopsis gigantea (strain 11061_1 CR5-6)</name>
    <name type="common">White-rot fungus</name>
    <name type="synonym">Peniophora gigantea</name>
    <dbReference type="NCBI Taxonomy" id="745531"/>
    <lineage>
        <taxon>Eukaryota</taxon>
        <taxon>Fungi</taxon>
        <taxon>Dikarya</taxon>
        <taxon>Basidiomycota</taxon>
        <taxon>Agaricomycotina</taxon>
        <taxon>Agaricomycetes</taxon>
        <taxon>Polyporales</taxon>
        <taxon>Phanerochaetaceae</taxon>
        <taxon>Phlebiopsis</taxon>
    </lineage>
</organism>
<reference evidence="2 3" key="1">
    <citation type="journal article" date="2014" name="PLoS Genet.">
        <title>Analysis of the Phlebiopsis gigantea genome, transcriptome and secretome provides insight into its pioneer colonization strategies of wood.</title>
        <authorList>
            <person name="Hori C."/>
            <person name="Ishida T."/>
            <person name="Igarashi K."/>
            <person name="Samejima M."/>
            <person name="Suzuki H."/>
            <person name="Master E."/>
            <person name="Ferreira P."/>
            <person name="Ruiz-Duenas F.J."/>
            <person name="Held B."/>
            <person name="Canessa P."/>
            <person name="Larrondo L.F."/>
            <person name="Schmoll M."/>
            <person name="Druzhinina I.S."/>
            <person name="Kubicek C.P."/>
            <person name="Gaskell J.A."/>
            <person name="Kersten P."/>
            <person name="St John F."/>
            <person name="Glasner J."/>
            <person name="Sabat G."/>
            <person name="Splinter BonDurant S."/>
            <person name="Syed K."/>
            <person name="Yadav J."/>
            <person name="Mgbeahuruike A.C."/>
            <person name="Kovalchuk A."/>
            <person name="Asiegbu F.O."/>
            <person name="Lackner G."/>
            <person name="Hoffmeister D."/>
            <person name="Rencoret J."/>
            <person name="Gutierrez A."/>
            <person name="Sun H."/>
            <person name="Lindquist E."/>
            <person name="Barry K."/>
            <person name="Riley R."/>
            <person name="Grigoriev I.V."/>
            <person name="Henrissat B."/>
            <person name="Kues U."/>
            <person name="Berka R.M."/>
            <person name="Martinez A.T."/>
            <person name="Covert S.F."/>
            <person name="Blanchette R.A."/>
            <person name="Cullen D."/>
        </authorList>
    </citation>
    <scope>NUCLEOTIDE SEQUENCE [LARGE SCALE GENOMIC DNA]</scope>
    <source>
        <strain evidence="2 3">11061_1 CR5-6</strain>
    </source>
</reference>
<dbReference type="HOGENOM" id="CLU_006344_4_2_1"/>
<feature type="region of interest" description="Disordered" evidence="1">
    <location>
        <begin position="627"/>
        <end position="667"/>
    </location>
</feature>
<dbReference type="AlphaFoldDB" id="A0A0C3S651"/>
<evidence type="ECO:0000313" key="2">
    <source>
        <dbReference type="EMBL" id="KIP05982.1"/>
    </source>
</evidence>